<dbReference type="AlphaFoldDB" id="A0A509JA01"/>
<keyword evidence="2" id="KW-0732">Signal</keyword>
<evidence type="ECO:0000256" key="2">
    <source>
        <dbReference type="SAM" id="SignalP"/>
    </source>
</evidence>
<name>A0A509JA01_PSEAI</name>
<feature type="chain" id="PRO_5041090212" description="PepSY domain-containing protein" evidence="2">
    <location>
        <begin position="22"/>
        <end position="129"/>
    </location>
</feature>
<evidence type="ECO:0000313" key="4">
    <source>
        <dbReference type="Proteomes" id="UP000433532"/>
    </source>
</evidence>
<evidence type="ECO:0008006" key="5">
    <source>
        <dbReference type="Google" id="ProtNLM"/>
    </source>
</evidence>
<evidence type="ECO:0000256" key="1">
    <source>
        <dbReference type="SAM" id="MobiDB-lite"/>
    </source>
</evidence>
<proteinExistence type="predicted"/>
<dbReference type="RefSeq" id="WP_021264538.1">
    <property type="nucleotide sequence ID" value="NZ_CATOXZ010000001.1"/>
</dbReference>
<protein>
    <recommendedName>
        <fullName evidence="5">PepSY domain-containing protein</fullName>
    </recommendedName>
</protein>
<feature type="region of interest" description="Disordered" evidence="1">
    <location>
        <begin position="99"/>
        <end position="129"/>
    </location>
</feature>
<reference evidence="3 4" key="1">
    <citation type="submission" date="2019-11" db="EMBL/GenBank/DDBJ databases">
        <title>Genomes of ocular Pseudomonas aeruginosa isolates.</title>
        <authorList>
            <person name="Khan M."/>
            <person name="Rice S.A."/>
            <person name="Willcox M.D.P."/>
            <person name="Stapleton F."/>
        </authorList>
    </citation>
    <scope>NUCLEOTIDE SEQUENCE [LARGE SCALE GENOMIC DNA]</scope>
    <source>
        <strain evidence="3 4">PA221</strain>
    </source>
</reference>
<evidence type="ECO:0000313" key="3">
    <source>
        <dbReference type="EMBL" id="MUI33808.1"/>
    </source>
</evidence>
<sequence length="129" mass="15032">MSSPSPLLLAALLLIASHVQAAPAILGDEEKDAIIDRHRLTPEFRINRQAKVRHHEGTIDRVVLLQDRDRFTYRSYLRDDQKEPATFWILEFDARSGKRLSERQTDEDDYWRRRDADSQRADSGKGTDR</sequence>
<comment type="caution">
    <text evidence="3">The sequence shown here is derived from an EMBL/GenBank/DDBJ whole genome shotgun (WGS) entry which is preliminary data.</text>
</comment>
<organism evidence="3 4">
    <name type="scientific">Pseudomonas aeruginosa</name>
    <dbReference type="NCBI Taxonomy" id="287"/>
    <lineage>
        <taxon>Bacteria</taxon>
        <taxon>Pseudomonadati</taxon>
        <taxon>Pseudomonadota</taxon>
        <taxon>Gammaproteobacteria</taxon>
        <taxon>Pseudomonadales</taxon>
        <taxon>Pseudomonadaceae</taxon>
        <taxon>Pseudomonas</taxon>
    </lineage>
</organism>
<accession>A0A509JA01</accession>
<gene>
    <name evidence="3" type="ORF">GNQ48_02235</name>
</gene>
<dbReference type="EMBL" id="WOAD01000001">
    <property type="protein sequence ID" value="MUI33808.1"/>
    <property type="molecule type" value="Genomic_DNA"/>
</dbReference>
<feature type="signal peptide" evidence="2">
    <location>
        <begin position="1"/>
        <end position="21"/>
    </location>
</feature>
<dbReference type="Proteomes" id="UP000433532">
    <property type="component" value="Unassembled WGS sequence"/>
</dbReference>